<organism evidence="12 13">
    <name type="scientific">Brachionus calyciflorus</name>
    <dbReference type="NCBI Taxonomy" id="104777"/>
    <lineage>
        <taxon>Eukaryota</taxon>
        <taxon>Metazoa</taxon>
        <taxon>Spiralia</taxon>
        <taxon>Gnathifera</taxon>
        <taxon>Rotifera</taxon>
        <taxon>Eurotatoria</taxon>
        <taxon>Monogononta</taxon>
        <taxon>Pseudotrocha</taxon>
        <taxon>Ploima</taxon>
        <taxon>Brachionidae</taxon>
        <taxon>Brachionus</taxon>
    </lineage>
</organism>
<accession>A0A814DGI0</accession>
<keyword evidence="13" id="KW-1185">Reference proteome</keyword>
<dbReference type="SUPFAM" id="SSF47240">
    <property type="entry name" value="Ferritin-like"/>
    <property type="match status" value="1"/>
</dbReference>
<comment type="caution">
    <text evidence="12">The sequence shown here is derived from an EMBL/GenBank/DDBJ whole genome shotgun (WGS) entry which is preliminary data.</text>
</comment>
<dbReference type="InterPro" id="IPR009078">
    <property type="entry name" value="Ferritin-like_SF"/>
</dbReference>
<feature type="signal peptide" evidence="10">
    <location>
        <begin position="1"/>
        <end position="18"/>
    </location>
</feature>
<keyword evidence="5 8" id="KW-0408">Iron</keyword>
<name>A0A814DGI0_9BILA</name>
<evidence type="ECO:0000256" key="4">
    <source>
        <dbReference type="ARBA" id="ARBA00023002"/>
    </source>
</evidence>
<dbReference type="PROSITE" id="PS50905">
    <property type="entry name" value="FERRITIN_LIKE"/>
    <property type="match status" value="1"/>
</dbReference>
<dbReference type="AlphaFoldDB" id="A0A814DGI0"/>
<dbReference type="GO" id="GO:0006879">
    <property type="term" value="P:intracellular iron ion homeostasis"/>
    <property type="evidence" value="ECO:0007669"/>
    <property type="project" value="UniProtKB-KW"/>
</dbReference>
<comment type="catalytic activity">
    <reaction evidence="7 9">
        <text>4 Fe(2+) + O2 + 4 H(+) = 4 Fe(3+) + 2 H2O</text>
        <dbReference type="Rhea" id="RHEA:11148"/>
        <dbReference type="ChEBI" id="CHEBI:15377"/>
        <dbReference type="ChEBI" id="CHEBI:15378"/>
        <dbReference type="ChEBI" id="CHEBI:15379"/>
        <dbReference type="ChEBI" id="CHEBI:29033"/>
        <dbReference type="ChEBI" id="CHEBI:29034"/>
        <dbReference type="EC" id="1.16.3.1"/>
    </reaction>
</comment>
<dbReference type="PANTHER" id="PTHR11431">
    <property type="entry name" value="FERRITIN"/>
    <property type="match status" value="1"/>
</dbReference>
<dbReference type="InterPro" id="IPR009040">
    <property type="entry name" value="Ferritin-like_diiron"/>
</dbReference>
<keyword evidence="3 8" id="KW-0479">Metal-binding</keyword>
<dbReference type="PANTHER" id="PTHR11431:SF75">
    <property type="entry name" value="FERRITIN"/>
    <property type="match status" value="1"/>
</dbReference>
<dbReference type="Pfam" id="PF00210">
    <property type="entry name" value="Ferritin"/>
    <property type="match status" value="1"/>
</dbReference>
<feature type="binding site" evidence="8">
    <location>
        <position position="158"/>
    </location>
    <ligand>
        <name>Fe cation</name>
        <dbReference type="ChEBI" id="CHEBI:24875"/>
        <label>1</label>
    </ligand>
</feature>
<proteinExistence type="inferred from homology"/>
<comment type="similarity">
    <text evidence="1 9">Belongs to the ferritin family.</text>
</comment>
<sequence>MLILKIILISTLAMSGSGFNCRNRSLEYFGCNEELNEQIALYFQISQFYLSLSVHYGSNEISLSGFSKFFKESWLKKLKIAEKLINYASKRGAKIEIPSTEKLNTTLWCQTNICQNLEQISKLENKNDDQLHKLAKCATFKNNTQFASIIERKFMRDQFKISTYLENLLTKIERNTLEFAANGTRISTCDGYKLSLVD</sequence>
<comment type="function">
    <text evidence="9">Stores iron in a soluble, non-toxic, readily available form. Important for iron homeostasis. Iron is taken up in the ferrous form and deposited as ferric hydroxides after oxidation.</text>
</comment>
<evidence type="ECO:0000256" key="8">
    <source>
        <dbReference type="PIRSR" id="PIRSR601519-1"/>
    </source>
</evidence>
<dbReference type="Proteomes" id="UP000663879">
    <property type="component" value="Unassembled WGS sequence"/>
</dbReference>
<keyword evidence="2 9" id="KW-0409">Iron storage</keyword>
<dbReference type="InterPro" id="IPR001519">
    <property type="entry name" value="Ferritin"/>
</dbReference>
<gene>
    <name evidence="12" type="ORF">OXX778_LOCUS14236</name>
</gene>
<dbReference type="EMBL" id="CAJNOC010002892">
    <property type="protein sequence ID" value="CAF0956773.1"/>
    <property type="molecule type" value="Genomic_DNA"/>
</dbReference>
<dbReference type="GO" id="GO:0005737">
    <property type="term" value="C:cytoplasm"/>
    <property type="evidence" value="ECO:0007669"/>
    <property type="project" value="TreeGrafter"/>
</dbReference>
<keyword evidence="10" id="KW-0732">Signal</keyword>
<evidence type="ECO:0000256" key="2">
    <source>
        <dbReference type="ARBA" id="ARBA00022434"/>
    </source>
</evidence>
<dbReference type="EC" id="1.16.3.1" evidence="9"/>
<dbReference type="GO" id="GO:0008198">
    <property type="term" value="F:ferrous iron binding"/>
    <property type="evidence" value="ECO:0007669"/>
    <property type="project" value="TreeGrafter"/>
</dbReference>
<dbReference type="GO" id="GO:0008199">
    <property type="term" value="F:ferric iron binding"/>
    <property type="evidence" value="ECO:0007669"/>
    <property type="project" value="InterPro"/>
</dbReference>
<evidence type="ECO:0000259" key="11">
    <source>
        <dbReference type="PROSITE" id="PS50905"/>
    </source>
</evidence>
<comment type="function">
    <text evidence="6">Stores iron in a soluble, non-toxic, readily available form. Important for iron homeostasis. Has ferroxidase activity. Iron is taken up in the ferrous form and deposited as ferric hydroxides after oxidation.</text>
</comment>
<evidence type="ECO:0000256" key="7">
    <source>
        <dbReference type="ARBA" id="ARBA00047990"/>
    </source>
</evidence>
<dbReference type="InterPro" id="IPR012347">
    <property type="entry name" value="Ferritin-like"/>
</dbReference>
<evidence type="ECO:0000256" key="10">
    <source>
        <dbReference type="SAM" id="SignalP"/>
    </source>
</evidence>
<dbReference type="GO" id="GO:0006826">
    <property type="term" value="P:iron ion transport"/>
    <property type="evidence" value="ECO:0007669"/>
    <property type="project" value="InterPro"/>
</dbReference>
<evidence type="ECO:0000256" key="5">
    <source>
        <dbReference type="ARBA" id="ARBA00023004"/>
    </source>
</evidence>
<reference evidence="12" key="1">
    <citation type="submission" date="2021-02" db="EMBL/GenBank/DDBJ databases">
        <authorList>
            <person name="Nowell W R."/>
        </authorList>
    </citation>
    <scope>NUCLEOTIDE SEQUENCE</scope>
    <source>
        <strain evidence="12">Ploen Becks lab</strain>
    </source>
</reference>
<evidence type="ECO:0000313" key="12">
    <source>
        <dbReference type="EMBL" id="CAF0956773.1"/>
    </source>
</evidence>
<feature type="domain" description="Ferritin-like diiron" evidence="11">
    <location>
        <begin position="25"/>
        <end position="176"/>
    </location>
</feature>
<feature type="chain" id="PRO_5032275876" description="Ferritin" evidence="10">
    <location>
        <begin position="19"/>
        <end position="198"/>
    </location>
</feature>
<evidence type="ECO:0000256" key="3">
    <source>
        <dbReference type="ARBA" id="ARBA00022723"/>
    </source>
</evidence>
<evidence type="ECO:0000256" key="6">
    <source>
        <dbReference type="ARBA" id="ARBA00025111"/>
    </source>
</evidence>
<dbReference type="GO" id="GO:0004322">
    <property type="term" value="F:ferroxidase activity"/>
    <property type="evidence" value="ECO:0007669"/>
    <property type="project" value="UniProtKB-EC"/>
</dbReference>
<feature type="binding site" evidence="8">
    <location>
        <position position="124"/>
    </location>
    <ligand>
        <name>Fe cation</name>
        <dbReference type="ChEBI" id="CHEBI:24875"/>
        <label>1</label>
    </ligand>
</feature>
<dbReference type="Gene3D" id="1.20.1260.10">
    <property type="match status" value="1"/>
</dbReference>
<evidence type="ECO:0000313" key="13">
    <source>
        <dbReference type="Proteomes" id="UP000663879"/>
    </source>
</evidence>
<dbReference type="InterPro" id="IPR008331">
    <property type="entry name" value="Ferritin_DPS_dom"/>
</dbReference>
<evidence type="ECO:0000256" key="1">
    <source>
        <dbReference type="ARBA" id="ARBA00007513"/>
    </source>
</evidence>
<keyword evidence="4 9" id="KW-0560">Oxidoreductase</keyword>
<dbReference type="OrthoDB" id="186462at2759"/>
<evidence type="ECO:0000256" key="9">
    <source>
        <dbReference type="RuleBase" id="RU361145"/>
    </source>
</evidence>
<protein>
    <recommendedName>
        <fullName evidence="9">Ferritin</fullName>
        <ecNumber evidence="9">1.16.3.1</ecNumber>
    </recommendedName>
</protein>